<dbReference type="EMBL" id="FUEG01000060">
    <property type="protein sequence ID" value="SJL18465.1"/>
    <property type="molecule type" value="Genomic_DNA"/>
</dbReference>
<accession>A0A284SBU0</accession>
<name>A0A284SBU0_ARMOS</name>
<organism evidence="2 3">
    <name type="scientific">Armillaria ostoyae</name>
    <name type="common">Armillaria root rot fungus</name>
    <dbReference type="NCBI Taxonomy" id="47428"/>
    <lineage>
        <taxon>Eukaryota</taxon>
        <taxon>Fungi</taxon>
        <taxon>Dikarya</taxon>
        <taxon>Basidiomycota</taxon>
        <taxon>Agaricomycotina</taxon>
        <taxon>Agaricomycetes</taxon>
        <taxon>Agaricomycetidae</taxon>
        <taxon>Agaricales</taxon>
        <taxon>Marasmiineae</taxon>
        <taxon>Physalacriaceae</taxon>
        <taxon>Armillaria</taxon>
    </lineage>
</organism>
<feature type="transmembrane region" description="Helical" evidence="1">
    <location>
        <begin position="64"/>
        <end position="88"/>
    </location>
</feature>
<evidence type="ECO:0000256" key="1">
    <source>
        <dbReference type="SAM" id="Phobius"/>
    </source>
</evidence>
<dbReference type="AlphaFoldDB" id="A0A284SBU0"/>
<feature type="transmembrane region" description="Helical" evidence="1">
    <location>
        <begin position="131"/>
        <end position="154"/>
    </location>
</feature>
<protein>
    <submittedName>
        <fullName evidence="2">Uncharacterized protein</fullName>
    </submittedName>
</protein>
<evidence type="ECO:0000313" key="3">
    <source>
        <dbReference type="Proteomes" id="UP000219338"/>
    </source>
</evidence>
<keyword evidence="1" id="KW-0812">Transmembrane</keyword>
<keyword evidence="1" id="KW-0472">Membrane</keyword>
<dbReference type="Proteomes" id="UP000219338">
    <property type="component" value="Unassembled WGS sequence"/>
</dbReference>
<reference evidence="3" key="1">
    <citation type="journal article" date="2017" name="Nat. Ecol. Evol.">
        <title>Genome expansion and lineage-specific genetic innovations in the forest pathogenic fungi Armillaria.</title>
        <authorList>
            <person name="Sipos G."/>
            <person name="Prasanna A.N."/>
            <person name="Walter M.C."/>
            <person name="O'Connor E."/>
            <person name="Balint B."/>
            <person name="Krizsan K."/>
            <person name="Kiss B."/>
            <person name="Hess J."/>
            <person name="Varga T."/>
            <person name="Slot J."/>
            <person name="Riley R."/>
            <person name="Boka B."/>
            <person name="Rigling D."/>
            <person name="Barry K."/>
            <person name="Lee J."/>
            <person name="Mihaltcheva S."/>
            <person name="LaButti K."/>
            <person name="Lipzen A."/>
            <person name="Waldron R."/>
            <person name="Moloney N.M."/>
            <person name="Sperisen C."/>
            <person name="Kredics L."/>
            <person name="Vagvoelgyi C."/>
            <person name="Patrignani A."/>
            <person name="Fitzpatrick D."/>
            <person name="Nagy I."/>
            <person name="Doyle S."/>
            <person name="Anderson J.B."/>
            <person name="Grigoriev I.V."/>
            <person name="Gueldener U."/>
            <person name="Muensterkoetter M."/>
            <person name="Nagy L.G."/>
        </authorList>
    </citation>
    <scope>NUCLEOTIDE SEQUENCE [LARGE SCALE GENOMIC DNA]</scope>
    <source>
        <strain evidence="3">C18/9</strain>
    </source>
</reference>
<sequence>MASKLKLNGTVINKCWPIRRGLVVVIILLHALITISFAANWSLLRSPFIEHGQNFWTVFSTFNNGTIAIFVVGGITSSLSTIITDSYMIWCCWMVWGRRWVVVLIPILFLISATVLKIIDIYVEYRNISKVILATLYAAFVLATTLWCSVLIIYRILTVTGVKRGASGRLRVYRRFIEVLVESSALYSISLVVYLAFSIRAQLPVAYLDVIASIAKGVAPTLLIGRAAAGHTRPEDDYGSENTVSSLHFQAPSEVGTTSFQESTMESAVLETDIEAQQERSDEFVVVVERT</sequence>
<dbReference type="OrthoDB" id="3024237at2759"/>
<gene>
    <name evidence="2" type="ORF">ARMOST_22054</name>
</gene>
<feature type="transmembrane region" description="Helical" evidence="1">
    <location>
        <begin position="175"/>
        <end position="197"/>
    </location>
</feature>
<proteinExistence type="predicted"/>
<feature type="transmembrane region" description="Helical" evidence="1">
    <location>
        <begin position="100"/>
        <end position="119"/>
    </location>
</feature>
<evidence type="ECO:0000313" key="2">
    <source>
        <dbReference type="EMBL" id="SJL18465.1"/>
    </source>
</evidence>
<feature type="transmembrane region" description="Helical" evidence="1">
    <location>
        <begin position="21"/>
        <end position="44"/>
    </location>
</feature>
<keyword evidence="1" id="KW-1133">Transmembrane helix</keyword>
<keyword evidence="3" id="KW-1185">Reference proteome</keyword>